<dbReference type="GO" id="GO:0000155">
    <property type="term" value="F:phosphorelay sensor kinase activity"/>
    <property type="evidence" value="ECO:0007669"/>
    <property type="project" value="InterPro"/>
</dbReference>
<evidence type="ECO:0000256" key="1">
    <source>
        <dbReference type="ARBA" id="ARBA00000085"/>
    </source>
</evidence>
<dbReference type="InterPro" id="IPR005467">
    <property type="entry name" value="His_kinase_dom"/>
</dbReference>
<evidence type="ECO:0000313" key="12">
    <source>
        <dbReference type="EMBL" id="MBB4268292.1"/>
    </source>
</evidence>
<comment type="caution">
    <text evidence="12">The sequence shown here is derived from an EMBL/GenBank/DDBJ whole genome shotgun (WGS) entry which is preliminary data.</text>
</comment>
<evidence type="ECO:0000256" key="5">
    <source>
        <dbReference type="ARBA" id="ARBA00022679"/>
    </source>
</evidence>
<comment type="catalytic activity">
    <reaction evidence="1">
        <text>ATP + protein L-histidine = ADP + protein N-phospho-L-histidine.</text>
        <dbReference type="EC" id="2.7.13.3"/>
    </reaction>
</comment>
<dbReference type="InterPro" id="IPR003594">
    <property type="entry name" value="HATPase_dom"/>
</dbReference>
<sequence length="540" mass="58687">MPGNWSITRWVASIFAIALMGSLLAVGLLVRWQEQASVQRIAQEQAVRSSRHLFDHIYAAMLRGSAREDILDIGQRITEADNGTTIRFIRSPGVAAAYGERPETRALRETDPAVRAAFRTGREQLLPDDETFRFLYPLPLRAECTGCHEGVVGETVNGVIDIRFETAHLVAPFNDVVRTAFLGFLAVLTVVFLVIFLLLRRHVVKPIHDLAATMTAIRQSQGLSRRLSLRPRPYRARELTMLATTFNELMAEVDTRRHDLLTRGDALAAARDQAERARLDADAANLAKSQFLASMSHELRTPLNAVLGFSEVLRDEVFGPLGNAQYQGYARDIHDSGAHLRDLIDDMLNLARIEAGEGGTHPEALDLASVVGGCERLYRERLAQSTLTLIQDCPHDLPPVYADPQALRQCLDNLVSNAIKFTPPGGTIRVSGATRADGGVSVAVADSGVGIARDLQDLIFSPYGRVANLHTRTTVGTGLGLALVKALMEQTGGTVALSSRPGHGATFTLAFPPAPSEEHARASEPPPATETPSAPLVRMG</sequence>
<evidence type="ECO:0000256" key="2">
    <source>
        <dbReference type="ARBA" id="ARBA00004370"/>
    </source>
</evidence>
<dbReference type="Gene3D" id="3.30.565.10">
    <property type="entry name" value="Histidine kinase-like ATPase, C-terminal domain"/>
    <property type="match status" value="1"/>
</dbReference>
<comment type="subcellular location">
    <subcellularLocation>
        <location evidence="2">Membrane</location>
    </subcellularLocation>
</comment>
<dbReference type="InterPro" id="IPR050736">
    <property type="entry name" value="Sensor_HK_Regulatory"/>
</dbReference>
<name>A0A7W6WC68_9PROT</name>
<dbReference type="Gene3D" id="3.30.450.290">
    <property type="match status" value="1"/>
</dbReference>
<evidence type="ECO:0000259" key="10">
    <source>
        <dbReference type="PROSITE" id="PS50109"/>
    </source>
</evidence>
<keyword evidence="7" id="KW-0902">Two-component regulatory system</keyword>
<dbReference type="SMART" id="SM00388">
    <property type="entry name" value="HisKA"/>
    <property type="match status" value="1"/>
</dbReference>
<dbReference type="GO" id="GO:0016020">
    <property type="term" value="C:membrane"/>
    <property type="evidence" value="ECO:0007669"/>
    <property type="project" value="UniProtKB-SubCell"/>
</dbReference>
<dbReference type="Pfam" id="PF00672">
    <property type="entry name" value="HAMP"/>
    <property type="match status" value="1"/>
</dbReference>
<dbReference type="PRINTS" id="PR00344">
    <property type="entry name" value="BCTRLSENSOR"/>
</dbReference>
<dbReference type="SMART" id="SM00304">
    <property type="entry name" value="HAMP"/>
    <property type="match status" value="1"/>
</dbReference>
<evidence type="ECO:0000256" key="8">
    <source>
        <dbReference type="SAM" id="MobiDB-lite"/>
    </source>
</evidence>
<keyword evidence="9" id="KW-0472">Membrane</keyword>
<dbReference type="InterPro" id="IPR036097">
    <property type="entry name" value="HisK_dim/P_sf"/>
</dbReference>
<dbReference type="Gene3D" id="6.10.340.10">
    <property type="match status" value="1"/>
</dbReference>
<dbReference type="SUPFAM" id="SSF55874">
    <property type="entry name" value="ATPase domain of HSP90 chaperone/DNA topoisomerase II/histidine kinase"/>
    <property type="match status" value="1"/>
</dbReference>
<dbReference type="SUPFAM" id="SSF47384">
    <property type="entry name" value="Homodimeric domain of signal transducing histidine kinase"/>
    <property type="match status" value="1"/>
</dbReference>
<organism evidence="12 13">
    <name type="scientific">Roseospira visakhapatnamensis</name>
    <dbReference type="NCBI Taxonomy" id="390880"/>
    <lineage>
        <taxon>Bacteria</taxon>
        <taxon>Pseudomonadati</taxon>
        <taxon>Pseudomonadota</taxon>
        <taxon>Alphaproteobacteria</taxon>
        <taxon>Rhodospirillales</taxon>
        <taxon>Rhodospirillaceae</taxon>
        <taxon>Roseospira</taxon>
    </lineage>
</organism>
<keyword evidence="5" id="KW-0808">Transferase</keyword>
<evidence type="ECO:0000256" key="4">
    <source>
        <dbReference type="ARBA" id="ARBA00022553"/>
    </source>
</evidence>
<keyword evidence="13" id="KW-1185">Reference proteome</keyword>
<evidence type="ECO:0000256" key="9">
    <source>
        <dbReference type="SAM" id="Phobius"/>
    </source>
</evidence>
<dbReference type="PANTHER" id="PTHR43711:SF1">
    <property type="entry name" value="HISTIDINE KINASE 1"/>
    <property type="match status" value="1"/>
</dbReference>
<dbReference type="InterPro" id="IPR003661">
    <property type="entry name" value="HisK_dim/P_dom"/>
</dbReference>
<feature type="domain" description="Histidine kinase" evidence="10">
    <location>
        <begin position="294"/>
        <end position="515"/>
    </location>
</feature>
<dbReference type="SMART" id="SM00387">
    <property type="entry name" value="HATPase_c"/>
    <property type="match status" value="1"/>
</dbReference>
<dbReference type="Proteomes" id="UP000554286">
    <property type="component" value="Unassembled WGS sequence"/>
</dbReference>
<keyword evidence="9" id="KW-0812">Transmembrane</keyword>
<accession>A0A7W6WC68</accession>
<keyword evidence="9" id="KW-1133">Transmembrane helix</keyword>
<evidence type="ECO:0000256" key="3">
    <source>
        <dbReference type="ARBA" id="ARBA00012438"/>
    </source>
</evidence>
<dbReference type="PROSITE" id="PS50109">
    <property type="entry name" value="HIS_KIN"/>
    <property type="match status" value="1"/>
</dbReference>
<feature type="region of interest" description="Disordered" evidence="8">
    <location>
        <begin position="511"/>
        <end position="540"/>
    </location>
</feature>
<dbReference type="InterPro" id="IPR003660">
    <property type="entry name" value="HAMP_dom"/>
</dbReference>
<dbReference type="AlphaFoldDB" id="A0A7W6WC68"/>
<dbReference type="EMBL" id="JACIGK010000081">
    <property type="protein sequence ID" value="MBB4268292.1"/>
    <property type="molecule type" value="Genomic_DNA"/>
</dbReference>
<evidence type="ECO:0000256" key="7">
    <source>
        <dbReference type="ARBA" id="ARBA00023012"/>
    </source>
</evidence>
<feature type="compositionally biased region" description="Low complexity" evidence="8">
    <location>
        <begin position="530"/>
        <end position="540"/>
    </location>
</feature>
<dbReference type="Gene3D" id="1.10.287.130">
    <property type="match status" value="1"/>
</dbReference>
<feature type="domain" description="HAMP" evidence="11">
    <location>
        <begin position="201"/>
        <end position="258"/>
    </location>
</feature>
<dbReference type="PROSITE" id="PS50885">
    <property type="entry name" value="HAMP"/>
    <property type="match status" value="1"/>
</dbReference>
<evidence type="ECO:0000256" key="6">
    <source>
        <dbReference type="ARBA" id="ARBA00022777"/>
    </source>
</evidence>
<protein>
    <recommendedName>
        <fullName evidence="3">histidine kinase</fullName>
        <ecNumber evidence="3">2.7.13.3</ecNumber>
    </recommendedName>
</protein>
<dbReference type="InterPro" id="IPR004358">
    <property type="entry name" value="Sig_transdc_His_kin-like_C"/>
</dbReference>
<keyword evidence="4" id="KW-0597">Phosphoprotein</keyword>
<dbReference type="Pfam" id="PF02518">
    <property type="entry name" value="HATPase_c"/>
    <property type="match status" value="1"/>
</dbReference>
<proteinExistence type="predicted"/>
<reference evidence="12 13" key="1">
    <citation type="submission" date="2020-08" db="EMBL/GenBank/DDBJ databases">
        <title>Genome sequencing of Purple Non-Sulfur Bacteria from various extreme environments.</title>
        <authorList>
            <person name="Mayer M."/>
        </authorList>
    </citation>
    <scope>NUCLEOTIDE SEQUENCE [LARGE SCALE GENOMIC DNA]</scope>
    <source>
        <strain evidence="12 13">JA131</strain>
    </source>
</reference>
<gene>
    <name evidence="12" type="ORF">GGD89_003956</name>
</gene>
<dbReference type="InterPro" id="IPR036890">
    <property type="entry name" value="HATPase_C_sf"/>
</dbReference>
<dbReference type="CDD" id="cd00082">
    <property type="entry name" value="HisKA"/>
    <property type="match status" value="1"/>
</dbReference>
<keyword evidence="6 12" id="KW-0418">Kinase</keyword>
<evidence type="ECO:0000259" key="11">
    <source>
        <dbReference type="PROSITE" id="PS50885"/>
    </source>
</evidence>
<dbReference type="PANTHER" id="PTHR43711">
    <property type="entry name" value="TWO-COMPONENT HISTIDINE KINASE"/>
    <property type="match status" value="1"/>
</dbReference>
<evidence type="ECO:0000313" key="13">
    <source>
        <dbReference type="Proteomes" id="UP000554286"/>
    </source>
</evidence>
<feature type="transmembrane region" description="Helical" evidence="9">
    <location>
        <begin position="12"/>
        <end position="30"/>
    </location>
</feature>
<feature type="transmembrane region" description="Helical" evidence="9">
    <location>
        <begin position="180"/>
        <end position="199"/>
    </location>
</feature>
<dbReference type="CDD" id="cd06225">
    <property type="entry name" value="HAMP"/>
    <property type="match status" value="1"/>
</dbReference>
<dbReference type="Pfam" id="PF00512">
    <property type="entry name" value="HisKA"/>
    <property type="match status" value="1"/>
</dbReference>
<dbReference type="EC" id="2.7.13.3" evidence="3"/>